<keyword evidence="1" id="KW-0812">Transmembrane</keyword>
<evidence type="ECO:0000313" key="2">
    <source>
        <dbReference type="EMBL" id="TGZ79756.1"/>
    </source>
</evidence>
<reference evidence="2 3" key="1">
    <citation type="submission" date="2019-04" db="EMBL/GenBank/DDBJ databases">
        <title>Comparative genomics and transcriptomics to analyze fruiting body development in filamentous ascomycetes.</title>
        <authorList>
            <consortium name="DOE Joint Genome Institute"/>
            <person name="Lutkenhaus R."/>
            <person name="Traeger S."/>
            <person name="Breuer J."/>
            <person name="Kuo A."/>
            <person name="Lipzen A."/>
            <person name="Pangilinan J."/>
            <person name="Dilworth D."/>
            <person name="Sandor L."/>
            <person name="Poggeler S."/>
            <person name="Barry K."/>
            <person name="Grigoriev I.V."/>
            <person name="Nowrousian M."/>
        </authorList>
    </citation>
    <scope>NUCLEOTIDE SEQUENCE [LARGE SCALE GENOMIC DNA]</scope>
    <source>
        <strain evidence="2 3">CBS 389.68</strain>
    </source>
</reference>
<gene>
    <name evidence="2" type="ORF">EX30DRAFT_75249</name>
</gene>
<evidence type="ECO:0000256" key="1">
    <source>
        <dbReference type="SAM" id="Phobius"/>
    </source>
</evidence>
<feature type="transmembrane region" description="Helical" evidence="1">
    <location>
        <begin position="96"/>
        <end position="113"/>
    </location>
</feature>
<accession>A0A4S2MTG1</accession>
<keyword evidence="1" id="KW-1133">Transmembrane helix</keyword>
<dbReference type="AlphaFoldDB" id="A0A4S2MTG1"/>
<sequence length="115" mass="12963">MEVWMDVAMICGRDQEDGIYGEYVPVYAVCLFMVRVLYSTYRTGVERNWDVGLVDGVYIVGLCSAYWIRLDYVVLVLAGDYINQPANLRTGTRNSLITPVSVLSGCLTVLYSARF</sequence>
<keyword evidence="1" id="KW-0472">Membrane</keyword>
<proteinExistence type="predicted"/>
<protein>
    <submittedName>
        <fullName evidence="2">Uncharacterized protein</fullName>
    </submittedName>
</protein>
<organism evidence="2 3">
    <name type="scientific">Ascodesmis nigricans</name>
    <dbReference type="NCBI Taxonomy" id="341454"/>
    <lineage>
        <taxon>Eukaryota</taxon>
        <taxon>Fungi</taxon>
        <taxon>Dikarya</taxon>
        <taxon>Ascomycota</taxon>
        <taxon>Pezizomycotina</taxon>
        <taxon>Pezizomycetes</taxon>
        <taxon>Pezizales</taxon>
        <taxon>Ascodesmidaceae</taxon>
        <taxon>Ascodesmis</taxon>
    </lineage>
</organism>
<feature type="transmembrane region" description="Helical" evidence="1">
    <location>
        <begin position="20"/>
        <end position="38"/>
    </location>
</feature>
<name>A0A4S2MTG1_9PEZI</name>
<dbReference type="InParanoid" id="A0A4S2MTG1"/>
<dbReference type="EMBL" id="ML220129">
    <property type="protein sequence ID" value="TGZ79756.1"/>
    <property type="molecule type" value="Genomic_DNA"/>
</dbReference>
<dbReference type="Proteomes" id="UP000298138">
    <property type="component" value="Unassembled WGS sequence"/>
</dbReference>
<keyword evidence="3" id="KW-1185">Reference proteome</keyword>
<feature type="transmembrane region" description="Helical" evidence="1">
    <location>
        <begin position="50"/>
        <end position="68"/>
    </location>
</feature>
<evidence type="ECO:0000313" key="3">
    <source>
        <dbReference type="Proteomes" id="UP000298138"/>
    </source>
</evidence>